<proteinExistence type="inferred from homology"/>
<evidence type="ECO:0000256" key="3">
    <source>
        <dbReference type="ARBA" id="ARBA00022475"/>
    </source>
</evidence>
<evidence type="ECO:0000256" key="5">
    <source>
        <dbReference type="ARBA" id="ARBA00022989"/>
    </source>
</evidence>
<protein>
    <submittedName>
        <fullName evidence="9">Biopolymer transport protein</fullName>
    </submittedName>
</protein>
<dbReference type="Gene3D" id="3.30.420.270">
    <property type="match status" value="1"/>
</dbReference>
<evidence type="ECO:0000256" key="7">
    <source>
        <dbReference type="RuleBase" id="RU003879"/>
    </source>
</evidence>
<dbReference type="InterPro" id="IPR003400">
    <property type="entry name" value="ExbD"/>
</dbReference>
<dbReference type="EMBL" id="AJ937766">
    <property type="protein sequence ID" value="CAI78814.1"/>
    <property type="molecule type" value="Genomic_DNA"/>
</dbReference>
<comment type="similarity">
    <text evidence="2 7">Belongs to the ExbD/TolR family.</text>
</comment>
<gene>
    <name evidence="9" type="primary">exbD</name>
</gene>
<dbReference type="Pfam" id="PF02472">
    <property type="entry name" value="ExbD"/>
    <property type="match status" value="1"/>
</dbReference>
<dbReference type="GO" id="GO:0015031">
    <property type="term" value="P:protein transport"/>
    <property type="evidence" value="ECO:0007669"/>
    <property type="project" value="UniProtKB-KW"/>
</dbReference>
<accession>Q2YZV8</accession>
<feature type="transmembrane region" description="Helical" evidence="8">
    <location>
        <begin position="12"/>
        <end position="35"/>
    </location>
</feature>
<evidence type="ECO:0000256" key="1">
    <source>
        <dbReference type="ARBA" id="ARBA00004162"/>
    </source>
</evidence>
<dbReference type="GO" id="GO:0022857">
    <property type="term" value="F:transmembrane transporter activity"/>
    <property type="evidence" value="ECO:0007669"/>
    <property type="project" value="InterPro"/>
</dbReference>
<keyword evidence="5 8" id="KW-1133">Transmembrane helix</keyword>
<keyword evidence="4 7" id="KW-0812">Transmembrane</keyword>
<keyword evidence="7" id="KW-0653">Protein transport</keyword>
<dbReference type="PANTHER" id="PTHR30558:SF7">
    <property type="entry name" value="TOL-PAL SYSTEM PROTEIN TOLR"/>
    <property type="match status" value="1"/>
</dbReference>
<name>Q2YZV8_9BACT</name>
<keyword evidence="7" id="KW-0813">Transport</keyword>
<dbReference type="AlphaFoldDB" id="Q2YZV8"/>
<evidence type="ECO:0000256" key="4">
    <source>
        <dbReference type="ARBA" id="ARBA00022692"/>
    </source>
</evidence>
<evidence type="ECO:0000256" key="8">
    <source>
        <dbReference type="SAM" id="Phobius"/>
    </source>
</evidence>
<reference evidence="9" key="1">
    <citation type="journal article" date="2005" name="Environ. Microbiol.">
        <title>Lateral gene transfer and phylogenetic assignment of environmental fosmid clones.</title>
        <authorList>
            <person name="Nesbo C.L."/>
            <person name="Boucher Y."/>
            <person name="Dlutek M."/>
            <person name="Doolittle F.W."/>
        </authorList>
    </citation>
    <scope>NUCLEOTIDE SEQUENCE</scope>
</reference>
<evidence type="ECO:0000313" key="9">
    <source>
        <dbReference type="EMBL" id="CAI78814.1"/>
    </source>
</evidence>
<sequence>MRPSSRRPMAEINVTPFVDVVLVLLIIFMLTAPFLQGGIDVKLPKAAAQGVDLRDEIVITVTAEGDIFLNEASVPWGEFDRSLRRMLPEGHGRVFLKADEAVAYGRVVDVISKIKSLGIQDLGLVTNPEKEQDR</sequence>
<evidence type="ECO:0000256" key="2">
    <source>
        <dbReference type="ARBA" id="ARBA00005811"/>
    </source>
</evidence>
<dbReference type="PANTHER" id="PTHR30558">
    <property type="entry name" value="EXBD MEMBRANE COMPONENT OF PMF-DRIVEN MACROMOLECULE IMPORT SYSTEM"/>
    <property type="match status" value="1"/>
</dbReference>
<comment type="subcellular location">
    <subcellularLocation>
        <location evidence="1">Cell membrane</location>
        <topology evidence="1">Single-pass membrane protein</topology>
    </subcellularLocation>
    <subcellularLocation>
        <location evidence="7">Cell membrane</location>
        <topology evidence="7">Single-pass type II membrane protein</topology>
    </subcellularLocation>
</comment>
<evidence type="ECO:0000256" key="6">
    <source>
        <dbReference type="ARBA" id="ARBA00023136"/>
    </source>
</evidence>
<keyword evidence="3" id="KW-1003">Cell membrane</keyword>
<dbReference type="GO" id="GO:0005886">
    <property type="term" value="C:plasma membrane"/>
    <property type="evidence" value="ECO:0007669"/>
    <property type="project" value="UniProtKB-SubCell"/>
</dbReference>
<organism evidence="9">
    <name type="scientific">uncultured Latescibacterota bacterium</name>
    <dbReference type="NCBI Taxonomy" id="199737"/>
    <lineage>
        <taxon>Bacteria</taxon>
        <taxon>Pseudomonadati</taxon>
        <taxon>Candidatus Latescibacterota</taxon>
        <taxon>environmental samples</taxon>
    </lineage>
</organism>
<keyword evidence="6 8" id="KW-0472">Membrane</keyword>